<evidence type="ECO:0000256" key="2">
    <source>
        <dbReference type="ARBA" id="ARBA00006758"/>
    </source>
</evidence>
<dbReference type="PANTHER" id="PTHR28644">
    <property type="entry name" value="SMALL INTEGRAL MEMBRANE PROTEIN 15"/>
    <property type="match status" value="1"/>
</dbReference>
<evidence type="ECO:0000256" key="8">
    <source>
        <dbReference type="SAM" id="MobiDB-lite"/>
    </source>
</evidence>
<dbReference type="PANTHER" id="PTHR28644:SF1">
    <property type="entry name" value="SMALL INTEGRAL MEMBRANE PROTEIN 15"/>
    <property type="match status" value="1"/>
</dbReference>
<evidence type="ECO:0000256" key="9">
    <source>
        <dbReference type="SAM" id="Phobius"/>
    </source>
</evidence>
<dbReference type="Proteomes" id="UP001307889">
    <property type="component" value="Chromosome 2"/>
</dbReference>
<evidence type="ECO:0000256" key="1">
    <source>
        <dbReference type="ARBA" id="ARBA00004167"/>
    </source>
</evidence>
<comment type="subcellular location">
    <subcellularLocation>
        <location evidence="1">Membrane</location>
        <topology evidence="1">Single-pass membrane protein</topology>
    </subcellularLocation>
</comment>
<proteinExistence type="inferred from homology"/>
<keyword evidence="11" id="KW-1185">Reference proteome</keyword>
<reference evidence="10 11" key="1">
    <citation type="submission" date="2023-09" db="EMBL/GenBank/DDBJ databases">
        <title>Nesidiocoris tenuis whole genome shotgun sequence.</title>
        <authorList>
            <person name="Shibata T."/>
            <person name="Shimoda M."/>
            <person name="Kobayashi T."/>
            <person name="Uehara T."/>
        </authorList>
    </citation>
    <scope>NUCLEOTIDE SEQUENCE [LARGE SCALE GENOMIC DNA]</scope>
    <source>
        <strain evidence="10 11">Japan</strain>
    </source>
</reference>
<feature type="transmembrane region" description="Helical" evidence="9">
    <location>
        <begin position="39"/>
        <end position="60"/>
    </location>
</feature>
<comment type="similarity">
    <text evidence="2">Belongs to the SMIM15 family.</text>
</comment>
<evidence type="ECO:0000313" key="10">
    <source>
        <dbReference type="EMBL" id="BES91314.1"/>
    </source>
</evidence>
<feature type="region of interest" description="Disordered" evidence="8">
    <location>
        <begin position="72"/>
        <end position="92"/>
    </location>
</feature>
<protein>
    <recommendedName>
        <fullName evidence="3">Small integral membrane protein 15</fullName>
    </recommendedName>
</protein>
<dbReference type="EMBL" id="AP028910">
    <property type="protein sequence ID" value="BES91314.1"/>
    <property type="molecule type" value="Genomic_DNA"/>
</dbReference>
<organism evidence="10 11">
    <name type="scientific">Nesidiocoris tenuis</name>
    <dbReference type="NCBI Taxonomy" id="355587"/>
    <lineage>
        <taxon>Eukaryota</taxon>
        <taxon>Metazoa</taxon>
        <taxon>Ecdysozoa</taxon>
        <taxon>Arthropoda</taxon>
        <taxon>Hexapoda</taxon>
        <taxon>Insecta</taxon>
        <taxon>Pterygota</taxon>
        <taxon>Neoptera</taxon>
        <taxon>Paraneoptera</taxon>
        <taxon>Hemiptera</taxon>
        <taxon>Heteroptera</taxon>
        <taxon>Panheteroptera</taxon>
        <taxon>Cimicomorpha</taxon>
        <taxon>Miridae</taxon>
        <taxon>Dicyphina</taxon>
        <taxon>Nesidiocoris</taxon>
    </lineage>
</organism>
<keyword evidence="5 9" id="KW-1133">Transmembrane helix</keyword>
<dbReference type="Pfam" id="PF15086">
    <property type="entry name" value="UPF0542"/>
    <property type="match status" value="1"/>
</dbReference>
<accession>A0ABN7AGF8</accession>
<dbReference type="InterPro" id="IPR027877">
    <property type="entry name" value="Smim15"/>
</dbReference>
<keyword evidence="6" id="KW-0175">Coiled coil</keyword>
<gene>
    <name evidence="10" type="ORF">NTJ_04120</name>
</gene>
<feature type="compositionally biased region" description="Basic and acidic residues" evidence="8">
    <location>
        <begin position="72"/>
        <end position="82"/>
    </location>
</feature>
<keyword evidence="4 9" id="KW-0812">Transmembrane</keyword>
<evidence type="ECO:0000256" key="5">
    <source>
        <dbReference type="ARBA" id="ARBA00022989"/>
    </source>
</evidence>
<name>A0ABN7AGF8_9HEMI</name>
<evidence type="ECO:0000256" key="4">
    <source>
        <dbReference type="ARBA" id="ARBA00022692"/>
    </source>
</evidence>
<evidence type="ECO:0000256" key="7">
    <source>
        <dbReference type="ARBA" id="ARBA00023136"/>
    </source>
</evidence>
<evidence type="ECO:0000313" key="11">
    <source>
        <dbReference type="Proteomes" id="UP001307889"/>
    </source>
</evidence>
<keyword evidence="7 9" id="KW-0472">Membrane</keyword>
<evidence type="ECO:0000256" key="3">
    <source>
        <dbReference type="ARBA" id="ARBA00017904"/>
    </source>
</evidence>
<sequence>MEPPATPTASPAVGLNLDKNTWEGWINSFIVWAAQDPSGFLTTILLILSPFLAISLLLAWRLSRILKVQKKENSKKIRKETNTSRLRKNKNN</sequence>
<evidence type="ECO:0000256" key="6">
    <source>
        <dbReference type="ARBA" id="ARBA00023054"/>
    </source>
</evidence>